<dbReference type="HOGENOM" id="CLU_000022_53_3_6"/>
<dbReference type="SMART" id="SM00825">
    <property type="entry name" value="PKS_KS"/>
    <property type="match status" value="2"/>
</dbReference>
<dbReference type="PROSITE" id="PS00012">
    <property type="entry name" value="PHOSPHOPANTETHEINE"/>
    <property type="match status" value="4"/>
</dbReference>
<dbReference type="PATRIC" id="fig|1445510.3.peg.3641"/>
<feature type="domain" description="PKS/mFAS DH" evidence="13">
    <location>
        <begin position="911"/>
        <end position="1204"/>
    </location>
</feature>
<evidence type="ECO:0000256" key="9">
    <source>
        <dbReference type="ARBA" id="ARBA00054155"/>
    </source>
</evidence>
<organism evidence="14 15">
    <name type="scientific">Gynuella sunshinyii YC6258</name>
    <dbReference type="NCBI Taxonomy" id="1445510"/>
    <lineage>
        <taxon>Bacteria</taxon>
        <taxon>Pseudomonadati</taxon>
        <taxon>Pseudomonadota</taxon>
        <taxon>Gammaproteobacteria</taxon>
        <taxon>Oceanospirillales</taxon>
        <taxon>Saccharospirillaceae</taxon>
        <taxon>Gynuella</taxon>
    </lineage>
</organism>
<feature type="domain" description="Carrier" evidence="11">
    <location>
        <begin position="1690"/>
        <end position="1769"/>
    </location>
</feature>
<dbReference type="GO" id="GO:0004312">
    <property type="term" value="F:fatty acid synthase activity"/>
    <property type="evidence" value="ECO:0007669"/>
    <property type="project" value="TreeGrafter"/>
</dbReference>
<dbReference type="OrthoDB" id="9778690at2"/>
<evidence type="ECO:0000313" key="15">
    <source>
        <dbReference type="Proteomes" id="UP000032266"/>
    </source>
</evidence>
<dbReference type="InterPro" id="IPR029058">
    <property type="entry name" value="AB_hydrolase_fold"/>
</dbReference>
<evidence type="ECO:0000256" key="6">
    <source>
        <dbReference type="ARBA" id="ARBA00022553"/>
    </source>
</evidence>
<dbReference type="FunFam" id="3.40.47.10:FF:000019">
    <property type="entry name" value="Polyketide synthase type I"/>
    <property type="match status" value="1"/>
</dbReference>
<feature type="region of interest" description="N-terminal hotdog fold" evidence="10">
    <location>
        <begin position="911"/>
        <end position="1031"/>
    </location>
</feature>
<evidence type="ECO:0000256" key="3">
    <source>
        <dbReference type="ARBA" id="ARBA00006484"/>
    </source>
</evidence>
<comment type="subcellular location">
    <subcellularLocation>
        <location evidence="1">Cytoplasm</location>
    </subcellularLocation>
</comment>
<dbReference type="SUPFAM" id="SSF51735">
    <property type="entry name" value="NAD(P)-binding Rossmann-fold domains"/>
    <property type="match status" value="2"/>
</dbReference>
<evidence type="ECO:0000256" key="1">
    <source>
        <dbReference type="ARBA" id="ARBA00004496"/>
    </source>
</evidence>
<dbReference type="SUPFAM" id="SSF47336">
    <property type="entry name" value="ACP-like"/>
    <property type="match status" value="4"/>
</dbReference>
<evidence type="ECO:0000256" key="10">
    <source>
        <dbReference type="PROSITE-ProRule" id="PRU01363"/>
    </source>
</evidence>
<dbReference type="SMART" id="SM00823">
    <property type="entry name" value="PKS_PP"/>
    <property type="match status" value="4"/>
</dbReference>
<dbReference type="Gene3D" id="1.10.1200.10">
    <property type="entry name" value="ACP-like"/>
    <property type="match status" value="4"/>
</dbReference>
<keyword evidence="15" id="KW-1185">Reference proteome</keyword>
<evidence type="ECO:0000313" key="14">
    <source>
        <dbReference type="EMBL" id="AJQ95704.1"/>
    </source>
</evidence>
<dbReference type="PANTHER" id="PTHR43775">
    <property type="entry name" value="FATTY ACID SYNTHASE"/>
    <property type="match status" value="1"/>
</dbReference>
<dbReference type="InterPro" id="IPR014030">
    <property type="entry name" value="Ketoacyl_synth_N"/>
</dbReference>
<feature type="domain" description="Ketosynthase family 3 (KS3)" evidence="12">
    <location>
        <begin position="281"/>
        <end position="722"/>
    </location>
</feature>
<dbReference type="Gene3D" id="3.10.129.110">
    <property type="entry name" value="Polyketide synthase dehydratase"/>
    <property type="match status" value="1"/>
</dbReference>
<keyword evidence="6" id="KW-0597">Phosphoprotein</keyword>
<feature type="domain" description="Carrier" evidence="11">
    <location>
        <begin position="2452"/>
        <end position="2529"/>
    </location>
</feature>
<evidence type="ECO:0000256" key="2">
    <source>
        <dbReference type="ARBA" id="ARBA00004792"/>
    </source>
</evidence>
<keyword evidence="7" id="KW-0808">Transferase</keyword>
<dbReference type="CDD" id="cd00833">
    <property type="entry name" value="PKS"/>
    <property type="match status" value="2"/>
</dbReference>
<evidence type="ECO:0000256" key="8">
    <source>
        <dbReference type="ARBA" id="ARBA00022737"/>
    </source>
</evidence>
<dbReference type="Pfam" id="PF08659">
    <property type="entry name" value="KR"/>
    <property type="match status" value="1"/>
</dbReference>
<dbReference type="Pfam" id="PF14765">
    <property type="entry name" value="PS-DH"/>
    <property type="match status" value="1"/>
</dbReference>
<dbReference type="SUPFAM" id="SSF53901">
    <property type="entry name" value="Thiolase-like"/>
    <property type="match status" value="2"/>
</dbReference>
<dbReference type="SUPFAM" id="SSF53474">
    <property type="entry name" value="alpha/beta-Hydrolases"/>
    <property type="match status" value="1"/>
</dbReference>
<dbReference type="InterPro" id="IPR054514">
    <property type="entry name" value="RhiE-like_linker"/>
</dbReference>
<dbReference type="GO" id="GO:0071770">
    <property type="term" value="P:DIM/DIP cell wall layer assembly"/>
    <property type="evidence" value="ECO:0007669"/>
    <property type="project" value="TreeGrafter"/>
</dbReference>
<dbReference type="PROSITE" id="PS52004">
    <property type="entry name" value="KS3_2"/>
    <property type="match status" value="2"/>
</dbReference>
<dbReference type="EMBL" id="CP007142">
    <property type="protein sequence ID" value="AJQ95704.1"/>
    <property type="molecule type" value="Genomic_DNA"/>
</dbReference>
<gene>
    <name evidence="14" type="ORF">YC6258_03668</name>
</gene>
<dbReference type="Proteomes" id="UP000032266">
    <property type="component" value="Chromosome"/>
</dbReference>
<dbReference type="Pfam" id="PF00550">
    <property type="entry name" value="PP-binding"/>
    <property type="match status" value="4"/>
</dbReference>
<dbReference type="InterPro" id="IPR020806">
    <property type="entry name" value="PKS_PP-bd"/>
</dbReference>
<dbReference type="InterPro" id="IPR014031">
    <property type="entry name" value="Ketoacyl_synth_C"/>
</dbReference>
<dbReference type="InterPro" id="IPR050091">
    <property type="entry name" value="PKS_NRPS_Biosynth_Enz"/>
</dbReference>
<feature type="active site" description="Proton donor; for dehydratase activity" evidence="10">
    <location>
        <position position="1111"/>
    </location>
</feature>
<reference evidence="14 15" key="1">
    <citation type="submission" date="2014-01" db="EMBL/GenBank/DDBJ databases">
        <title>Full genme sequencing of cellulolytic bacterium Gynuella sunshinyii YC6258T gen. nov., sp. nov.</title>
        <authorList>
            <person name="Khan H."/>
            <person name="Chung E.J."/>
            <person name="Chung Y.R."/>
        </authorList>
    </citation>
    <scope>NUCLEOTIDE SEQUENCE [LARGE SCALE GENOMIC DNA]</scope>
    <source>
        <strain evidence="14 15">YC6258</strain>
    </source>
</reference>
<dbReference type="Pfam" id="PF00975">
    <property type="entry name" value="Thioesterase"/>
    <property type="match status" value="1"/>
</dbReference>
<dbReference type="SMART" id="SM00822">
    <property type="entry name" value="PKS_KR"/>
    <property type="match status" value="1"/>
</dbReference>
<feature type="domain" description="Carrier" evidence="11">
    <location>
        <begin position="6"/>
        <end position="82"/>
    </location>
</feature>
<comment type="similarity">
    <text evidence="3">Belongs to the short-chain dehydrogenases/reductases (SDR) family.</text>
</comment>
<dbReference type="Gene3D" id="3.40.50.720">
    <property type="entry name" value="NAD(P)-binding Rossmann-like Domain"/>
    <property type="match status" value="1"/>
</dbReference>
<dbReference type="InterPro" id="IPR016039">
    <property type="entry name" value="Thiolase-like"/>
</dbReference>
<dbReference type="GO" id="GO:0005886">
    <property type="term" value="C:plasma membrane"/>
    <property type="evidence" value="ECO:0007669"/>
    <property type="project" value="TreeGrafter"/>
</dbReference>
<accession>A0A0C5VZ60</accession>
<dbReference type="Pfam" id="PF22336">
    <property type="entry name" value="RhiE-like_linker"/>
    <property type="match status" value="2"/>
</dbReference>
<name>A0A0C5VZ60_9GAMM</name>
<keyword evidence="4" id="KW-0596">Phosphopantetheine</keyword>
<dbReference type="STRING" id="1445510.YC6258_03668"/>
<dbReference type="Gene3D" id="1.10.1240.100">
    <property type="match status" value="2"/>
</dbReference>
<dbReference type="InterPro" id="IPR049900">
    <property type="entry name" value="PKS_mFAS_DH"/>
</dbReference>
<proteinExistence type="inferred from homology"/>
<dbReference type="Gene3D" id="3.40.50.1820">
    <property type="entry name" value="alpha/beta hydrolase"/>
    <property type="match status" value="1"/>
</dbReference>
<evidence type="ECO:0000256" key="5">
    <source>
        <dbReference type="ARBA" id="ARBA00022490"/>
    </source>
</evidence>
<dbReference type="GO" id="GO:0031177">
    <property type="term" value="F:phosphopantetheine binding"/>
    <property type="evidence" value="ECO:0007669"/>
    <property type="project" value="InterPro"/>
</dbReference>
<dbReference type="CDD" id="cd08953">
    <property type="entry name" value="KR_2_SDR_x"/>
    <property type="match status" value="1"/>
</dbReference>
<dbReference type="KEGG" id="gsn:YC6258_03668"/>
<dbReference type="InterPro" id="IPR006162">
    <property type="entry name" value="Ppantetheine_attach_site"/>
</dbReference>
<evidence type="ECO:0000259" key="11">
    <source>
        <dbReference type="PROSITE" id="PS50075"/>
    </source>
</evidence>
<dbReference type="Pfam" id="PF21089">
    <property type="entry name" value="PKS_DH_N"/>
    <property type="match status" value="1"/>
</dbReference>
<dbReference type="GO" id="GO:0005737">
    <property type="term" value="C:cytoplasm"/>
    <property type="evidence" value="ECO:0007669"/>
    <property type="project" value="UniProtKB-SubCell"/>
</dbReference>
<dbReference type="InterPro" id="IPR001031">
    <property type="entry name" value="Thioesterase"/>
</dbReference>
<dbReference type="PANTHER" id="PTHR43775:SF37">
    <property type="entry name" value="SI:DKEY-61P9.11"/>
    <property type="match status" value="1"/>
</dbReference>
<dbReference type="InterPro" id="IPR009081">
    <property type="entry name" value="PP-bd_ACP"/>
</dbReference>
<comment type="function">
    <text evidence="9">Involved in production of the polyketide antibiotic thailandamide.</text>
</comment>
<dbReference type="InterPro" id="IPR049551">
    <property type="entry name" value="PKS_DH_C"/>
</dbReference>
<evidence type="ECO:0000259" key="12">
    <source>
        <dbReference type="PROSITE" id="PS52004"/>
    </source>
</evidence>
<keyword evidence="5" id="KW-0963">Cytoplasm</keyword>
<evidence type="ECO:0000256" key="7">
    <source>
        <dbReference type="ARBA" id="ARBA00022679"/>
    </source>
</evidence>
<dbReference type="Gene3D" id="3.40.47.10">
    <property type="match status" value="2"/>
</dbReference>
<dbReference type="InterPro" id="IPR036736">
    <property type="entry name" value="ACP-like_sf"/>
</dbReference>
<dbReference type="Pfam" id="PF00109">
    <property type="entry name" value="ketoacyl-synt"/>
    <property type="match status" value="2"/>
</dbReference>
<feature type="domain" description="Ketosynthase family 3 (KS3)" evidence="12">
    <location>
        <begin position="1823"/>
        <end position="2261"/>
    </location>
</feature>
<dbReference type="InterPro" id="IPR049552">
    <property type="entry name" value="PKS_DH_N"/>
</dbReference>
<dbReference type="InterPro" id="IPR036291">
    <property type="entry name" value="NAD(P)-bd_dom_sf"/>
</dbReference>
<comment type="pathway">
    <text evidence="2">Antibiotic biosynthesis.</text>
</comment>
<dbReference type="Pfam" id="PF02801">
    <property type="entry name" value="Ketoacyl-synt_C"/>
    <property type="match status" value="2"/>
</dbReference>
<dbReference type="InterPro" id="IPR013968">
    <property type="entry name" value="PKS_KR"/>
</dbReference>
<dbReference type="SMART" id="SM00826">
    <property type="entry name" value="PKS_DH"/>
    <property type="match status" value="1"/>
</dbReference>
<evidence type="ECO:0000256" key="4">
    <source>
        <dbReference type="ARBA" id="ARBA00022450"/>
    </source>
</evidence>
<feature type="region of interest" description="C-terminal hotdog fold" evidence="10">
    <location>
        <begin position="1045"/>
        <end position="1204"/>
    </location>
</feature>
<feature type="active site" description="Proton acceptor; for dehydratase activity" evidence="10">
    <location>
        <position position="940"/>
    </location>
</feature>
<dbReference type="InterPro" id="IPR020841">
    <property type="entry name" value="PKS_Beta-ketoAc_synthase_dom"/>
</dbReference>
<protein>
    <submittedName>
        <fullName evidence="14">Polyketide synthase modules-related protein</fullName>
    </submittedName>
</protein>
<sequence>MTHNTMLFDQTVSYFRHAIADIVQASVAEIDPAEALEKYGIDSILIAQLTDTLSEVLEDISGTLFFEYQTIDAISEHLVSTQPQALQRLLGLTAASAPAELTDPQAPQAKTVTAANQASPAAVPISIPLKGQAPAPTAPQPVTAAPAAVSTSRLLEQTVQYFRHAIGDIIRLPAGEIDPSEALEKYGIDSILIAQLTDSLSEVLDDISGTLFFEFQTIDALSEHFVRTQPDNLKRLLGLETQSVHQSPVEITAEQPSQPMTMTPVSRVSQSATVTDVQKTAEPIAIIGLTGRYPQAANLDEYWQNLASGRNCIVEIPPDRWSINGFFEPDRLLAQEKGRSYSKWGGFMDRHAEFDPLFFGISPREAINIDPQERLFLQSCWHTLEDAGYTRERLTQRHQRRVGVFVGISKTGFELYGPALWAKGQPYFPHTSFSSVANRVSYFLDLQGPSMPIDTMCSSSLTAIHEACEYLRRGDCEMALAGGVNVYSHPASYVELCSAQMLSAEGACKSFGDQGDGFVPGEGVGSVLLKPLSRAEADGDLIYALIRGSGINHGGKTNGYTVPNPTAQAALIRQTLDRAGVDARSVSYVEAHGTGTRLGDPIEVAGLVQAFKPDLKDDDRGQFCALGSVKSNIGHLEAAAGIAGLSKIVLQLQHGQLVPSLHAATLNPAIAFAQTPFAVQQTLADWPRPQLAVDGDLRECPRIAGLSSFGAGGSNAHLIIEEYSGPLTRQQPSRPSSDQPAMVIVSAQDEAHLLEWTRQLLAFVQQHSEVSVSDMAYSLQTGREAMEERLGIVARDRNVLIQKLQACIQGQKNIVDVYRGSVQANRDTMMTFNRDGDFRETVKKWLQQGKYSQVVELWVKGLNVDWEGFHQQAGFDARRVPVPLYPFAHERYWPDHSETGVASSSAERYLHPLLHRNTSTFARQSFSSTFHGEEFFLSDHRVGGQRVLPGVAYLEMARAAFAIAADANEHPELAIEVRQSLWMRPVVVADAPVTVDIQFKTRADGQVRYEISSDAATLHSQGQVAFVSADRPEALDLDQLRGRCQTATISAEQCYDVYQAIGIEYGPAHRGIEEIRVGRQQDRIEVLAKLTLPAALVAGSTDFQLHPALMDSALQATIAFALARQAAGEKGDTRPALPFSLDQLTVFSPSTPSMWVWIRDSAGSAPGGQGGILKHDIDLCDDHGNVLISLRGFMSKTQGNSVQEGYANTLQPVWTPLPQNIERPAVDPIAGGMVVIGGVSAPWSEIRDQLPQAQTFVMTGQTNEQALADYFSGLETLTRIIWLADTFDTTAGDIDSLACYDSVYCCFTTIRVLSQLDYRARSLQWTVITCAGQAINAGERIDPVQAGLHGLVGTMAQEFGRWQVQLLDVDIAALPLWAGRSPLRISELLSMPFTAEGRSLAYRQTDQQWLHQTLQPCDLMPQETAYRNGGVYVVIGGAGGIGQAWSEYLIRHYRARIVWLGRRALNDDIQQQLDALAVFGPAPVYLQADATRHEDMVRAHEQILQRFGGIHGIVHAAIDVKDQMLERMEAEDFRNGWRPKADTCVNIARVFAEDQLDFALFFSSVVAFSRAPGQSNYTAGCLFKDAFAHWLAQHWRCSVKVINWGYWGSVGVAAGADYQTRMTAAGLASIEADEAMEVLNQFMASSLPQLAFVKTLAPMAPENTAVTEVASVDIGTEAESVVIDEVDPRSGGNVRERAIRYFQQAIGTIVGLAPHQINPSASFDSYGIDSISVARLTDTLNDVFDNVSTTIFFEYTHIEALVDYFLDAQPTQLSKLVGEPQNSKAARAAPVQAAKTTTPETRFAQPLVPSIAATTAKPQSVAHEAIAVIGMSGRYPGAANLDEYWRNLLEGRQCFNDVPADRWPLEGFYEADPLQALEQGKSYCKSAGFIDGFADFDPLFFGISPRDAINMDPQERLFMQSCWETCEDGGYTRERLAQQHDHQVGVFVGISKTGFDLYGPVLWAEGKTAFPYTSFSSVANRVSYFMDLQGPSMPVDTMCSSSLTAIHEACEHLRRGDCELAIAGGVNLYVHPASFVLLCSSQMLSTDSQKLSFAEGASGFVPGEGVGSLLLKPLSRAEQDGDRIYATIKHSGINHDGRSNGYFMPNPTAQTRMMERNFRDAGIDPRSISYVEAAANGSYLGDAIEVAALTRAFSAFTPDKGFCALGTVKPNIGHLEAASGISQITKVILQLWHRQLVPTIRPENINRNIQFESTPFFLQPEAQPWQQPTAVVNGTEMELPRRATVSSFGAGGSNAHFILEEYLSPVMVAEDQDDDESRLFLFSAQSRQQLLELSTRMLDFVRSAESISLRRLSYTLQVCREHMDYRLAIVANDKEVLISALAAFTQEQELPAGVAGSIVSGYPDTHNDAIKALLSGAMEQTLVDALMTENNPDKLAVYWTQGGNIPWIKRYPGKPPVLLSLPAYPFERRRCWINSEDAAPTMQQSQVEHPSMAMPAVQQSIVAIIGELLGIDAVDLDCNRPLKQYGFDSMQAIQLLQKIQYHLAPDVDPERLRSCETITDIIGIMPDITRNESMIKVSRIKRYPELIRLSRNMSGHPVFWIHSAFGGVEQYAGLATTFERPFYGIQARGSNMDKSPLHGIEAMALYYVQLIRSIQPEGPYDLGGYSLGGILAYEVARQLQEMDETVNSIVMLDSMALSSEGHRLLAELDEPGYQKNQYFRAVNLALTAALDDQQDYQQKLIHRRELNLDLDDEAFLQQLIELAQARGLQQSEQQLRQWMEKNVEVRSAYELERYHYPALPKPEQPKGLYLRNENGLLFGELANYFLISGGEQTSMKDTKYWQSFETGINQFEVIDVAAPNHMSMLSDPTALETIAAHCQQFYRQTVLQ</sequence>
<keyword evidence="8" id="KW-0677">Repeat</keyword>
<dbReference type="PROSITE" id="PS52019">
    <property type="entry name" value="PKS_MFAS_DH"/>
    <property type="match status" value="1"/>
</dbReference>
<dbReference type="RefSeq" id="WP_082070759.1">
    <property type="nucleotide sequence ID" value="NZ_CP007142.1"/>
</dbReference>
<feature type="domain" description="Carrier" evidence="11">
    <location>
        <begin position="153"/>
        <end position="229"/>
    </location>
</feature>
<evidence type="ECO:0000259" key="13">
    <source>
        <dbReference type="PROSITE" id="PS52019"/>
    </source>
</evidence>
<dbReference type="GO" id="GO:0006633">
    <property type="term" value="P:fatty acid biosynthetic process"/>
    <property type="evidence" value="ECO:0007669"/>
    <property type="project" value="TreeGrafter"/>
</dbReference>
<dbReference type="InterPro" id="IPR057326">
    <property type="entry name" value="KR_dom"/>
</dbReference>
<dbReference type="InterPro" id="IPR042104">
    <property type="entry name" value="PKS_dehydratase_sf"/>
</dbReference>
<dbReference type="PROSITE" id="PS50075">
    <property type="entry name" value="CARRIER"/>
    <property type="match status" value="4"/>
</dbReference>
<dbReference type="InterPro" id="IPR020807">
    <property type="entry name" value="PKS_DH"/>
</dbReference>